<comment type="similarity">
    <text evidence="1 6 7">Belongs to the peptidase S8 family.</text>
</comment>
<dbReference type="Pfam" id="PF17766">
    <property type="entry name" value="fn3_6"/>
    <property type="match status" value="1"/>
</dbReference>
<dbReference type="PRINTS" id="PR00723">
    <property type="entry name" value="SUBTILISIN"/>
</dbReference>
<accession>A0ABS7RM36</accession>
<evidence type="ECO:0000256" key="7">
    <source>
        <dbReference type="RuleBase" id="RU003355"/>
    </source>
</evidence>
<dbReference type="EMBL" id="JAIEZQ010000002">
    <property type="protein sequence ID" value="MBY9075098.1"/>
    <property type="molecule type" value="Genomic_DNA"/>
</dbReference>
<dbReference type="Proteomes" id="UP000754710">
    <property type="component" value="Unassembled WGS sequence"/>
</dbReference>
<dbReference type="RefSeq" id="WP_221024894.1">
    <property type="nucleotide sequence ID" value="NZ_JAIEZQ010000002.1"/>
</dbReference>
<feature type="signal peptide" evidence="9">
    <location>
        <begin position="1"/>
        <end position="28"/>
    </location>
</feature>
<evidence type="ECO:0000256" key="6">
    <source>
        <dbReference type="PROSITE-ProRule" id="PRU01240"/>
    </source>
</evidence>
<keyword evidence="15" id="KW-1185">Reference proteome</keyword>
<name>A0ABS7RM36_9ACTN</name>
<evidence type="ECO:0000259" key="10">
    <source>
        <dbReference type="Pfam" id="PF00082"/>
    </source>
</evidence>
<dbReference type="Gene3D" id="2.60.40.2310">
    <property type="match status" value="1"/>
</dbReference>
<dbReference type="InterPro" id="IPR023827">
    <property type="entry name" value="Peptidase_S8_Asp-AS"/>
</dbReference>
<dbReference type="PANTHER" id="PTHR10795">
    <property type="entry name" value="PROPROTEIN CONVERTASE SUBTILISIN/KEXIN"/>
    <property type="match status" value="1"/>
</dbReference>
<evidence type="ECO:0000259" key="12">
    <source>
        <dbReference type="Pfam" id="PF05922"/>
    </source>
</evidence>
<dbReference type="InterPro" id="IPR023828">
    <property type="entry name" value="Peptidase_S8_Ser-AS"/>
</dbReference>
<dbReference type="InterPro" id="IPR041469">
    <property type="entry name" value="Subtilisin-like_FN3"/>
</dbReference>
<organism evidence="14 15">
    <name type="scientific">Nocardioides jiangsuensis</name>
    <dbReference type="NCBI Taxonomy" id="2866161"/>
    <lineage>
        <taxon>Bacteria</taxon>
        <taxon>Bacillati</taxon>
        <taxon>Actinomycetota</taxon>
        <taxon>Actinomycetes</taxon>
        <taxon>Propionibacteriales</taxon>
        <taxon>Nocardioidaceae</taxon>
        <taxon>Nocardioides</taxon>
    </lineage>
</organism>
<evidence type="ECO:0000256" key="5">
    <source>
        <dbReference type="ARBA" id="ARBA00022825"/>
    </source>
</evidence>
<evidence type="ECO:0000256" key="3">
    <source>
        <dbReference type="ARBA" id="ARBA00022729"/>
    </source>
</evidence>
<proteinExistence type="inferred from homology"/>
<feature type="active site" description="Charge relay system" evidence="6">
    <location>
        <position position="587"/>
    </location>
</feature>
<dbReference type="SUPFAM" id="SSF52743">
    <property type="entry name" value="Subtilisin-like"/>
    <property type="match status" value="1"/>
</dbReference>
<dbReference type="Gene3D" id="3.50.30.30">
    <property type="match status" value="1"/>
</dbReference>
<dbReference type="Pfam" id="PF02225">
    <property type="entry name" value="PA"/>
    <property type="match status" value="1"/>
</dbReference>
<keyword evidence="2 6" id="KW-0645">Protease</keyword>
<feature type="active site" description="Charge relay system" evidence="6">
    <location>
        <position position="188"/>
    </location>
</feature>
<dbReference type="InterPro" id="IPR036852">
    <property type="entry name" value="Peptidase_S8/S53_dom_sf"/>
</dbReference>
<gene>
    <name evidence="14" type="ORF">K1X13_09730</name>
</gene>
<dbReference type="PROSITE" id="PS00138">
    <property type="entry name" value="SUBTILASE_SER"/>
    <property type="match status" value="1"/>
</dbReference>
<evidence type="ECO:0000313" key="15">
    <source>
        <dbReference type="Proteomes" id="UP000754710"/>
    </source>
</evidence>
<feature type="domain" description="PA" evidence="11">
    <location>
        <begin position="442"/>
        <end position="510"/>
    </location>
</feature>
<evidence type="ECO:0000256" key="2">
    <source>
        <dbReference type="ARBA" id="ARBA00022670"/>
    </source>
</evidence>
<dbReference type="CDD" id="cd02120">
    <property type="entry name" value="PA_subtilisin_like"/>
    <property type="match status" value="1"/>
</dbReference>
<dbReference type="InterPro" id="IPR000209">
    <property type="entry name" value="Peptidase_S8/S53_dom"/>
</dbReference>
<keyword evidence="5 6" id="KW-0720">Serine protease</keyword>
<evidence type="ECO:0000259" key="11">
    <source>
        <dbReference type="Pfam" id="PF02225"/>
    </source>
</evidence>
<feature type="region of interest" description="Disordered" evidence="8">
    <location>
        <begin position="517"/>
        <end position="553"/>
    </location>
</feature>
<feature type="domain" description="Inhibitor I9" evidence="12">
    <location>
        <begin position="102"/>
        <end position="152"/>
    </location>
</feature>
<evidence type="ECO:0000259" key="13">
    <source>
        <dbReference type="Pfam" id="PF17766"/>
    </source>
</evidence>
<evidence type="ECO:0000256" key="9">
    <source>
        <dbReference type="SAM" id="SignalP"/>
    </source>
</evidence>
<feature type="active site" description="Charge relay system" evidence="6">
    <location>
        <position position="263"/>
    </location>
</feature>
<feature type="domain" description="Subtilisin-like protease fibronectin type-III" evidence="13">
    <location>
        <begin position="683"/>
        <end position="777"/>
    </location>
</feature>
<reference evidence="14 15" key="1">
    <citation type="submission" date="2021-08" db="EMBL/GenBank/DDBJ databases">
        <title>Nocardioides bacterium WL0053 sp. nov., isolated from the sediment.</title>
        <authorList>
            <person name="Wang L."/>
            <person name="Zhang D."/>
            <person name="Zhang A."/>
        </authorList>
    </citation>
    <scope>NUCLEOTIDE SEQUENCE [LARGE SCALE GENOMIC DNA]</scope>
    <source>
        <strain evidence="14 15">WL0053</strain>
    </source>
</reference>
<dbReference type="Pfam" id="PF00082">
    <property type="entry name" value="Peptidase_S8"/>
    <property type="match status" value="1"/>
</dbReference>
<dbReference type="InterPro" id="IPR045051">
    <property type="entry name" value="SBT"/>
</dbReference>
<sequence length="982" mass="99623">MSPYPRLRRSAAALLTAALAGVAVPGPAAVAEEAAPGAVVTGTPATQVPGDGVYVVTLVGRPAASYSGSVPGLAATRPAAGERFDRTRPEVAAYRQRLLGQQDRVLDAIGRAEVLYRYTTAVNGFAARLDAGQVKQLRVTPGVALVERSVTRPVDMTDTADALGVDAMWKVAGGPDKAGRGQVIGVVDTGIWPENPSFAGLPQDIPGTAARVPGFHGACSRGESWDPGVCSSKLVSARYFVKGFGAGNLSRAEYLSPRDGTGHGSHTAAVAAGNDDVRVRIEGQDFGETTGIAPGARIATYKACWAAPDPDDDGCTTADTVAAVDAAVADGVDVLNYSVSGPGDTVTDSVELAFLHATAAGVFVAASAGNRGPGASTVGHASPWVTTVGASTHQRLQGAVALGDGDALVGAMAADRRVPETGIVLGSEAAAPGASTDEARLCELGALDAREVQDNIVVCDRGTTARVDKSVAVARAGGVGMVLANVVPDTVDADVHSVPTVHLDVADADAVRAYVRDTEDPTASIDPSATDGTPVPQIADFSSRGPSAAGGGDLLKPDLTAPGVSVLAAVAPPSSSGHLWDLTSGTSMSAPHVAGLAALVAAERPDWSPAETKSALMTTADDLAGTASPFAEGAGQVDPGDLLDPGLVLDAGHRDYLRFLSGQGFTYSDGSPVAPRGVDAGRLNLPSIAVGALVGTTRVVRTVTNVSGAPETFSPRVSGLGGVEATVRPRTLALRPGETGRFAVTFGVEDGAQLGSFAKGRLTWTGLTHQVRLPVVVRPEAVEVPAEVTGSLADGAVEVDGVAGSSAAVPVEVSGLVGAAPSGVSLQPGRFDPQAPRTDADTAAVPLTVPGGTEALRVQLEGHRAADDMDVYLYRDGVLTALATGKSSDETLTLVEPPAGDYTAYVVSASAANGTTTTGQLYTWVLPPADAGNLTGPGAVAAAPGQSFGFRLTWTDELSPTSRWFGVVRYGDSDRRTLVSLR</sequence>
<dbReference type="Gene3D" id="2.60.120.380">
    <property type="match status" value="1"/>
</dbReference>
<evidence type="ECO:0000256" key="8">
    <source>
        <dbReference type="SAM" id="MobiDB-lite"/>
    </source>
</evidence>
<dbReference type="Gene3D" id="3.40.50.200">
    <property type="entry name" value="Peptidase S8/S53 domain"/>
    <property type="match status" value="1"/>
</dbReference>
<keyword evidence="4 6" id="KW-0378">Hydrolase</keyword>
<evidence type="ECO:0000313" key="14">
    <source>
        <dbReference type="EMBL" id="MBY9075098.1"/>
    </source>
</evidence>
<dbReference type="InterPro" id="IPR003137">
    <property type="entry name" value="PA_domain"/>
</dbReference>
<dbReference type="PROSITE" id="PS00136">
    <property type="entry name" value="SUBTILASE_ASP"/>
    <property type="match status" value="1"/>
</dbReference>
<dbReference type="Gene3D" id="3.30.70.80">
    <property type="entry name" value="Peptidase S8 propeptide/proteinase inhibitor I9"/>
    <property type="match status" value="1"/>
</dbReference>
<dbReference type="PROSITE" id="PS51892">
    <property type="entry name" value="SUBTILASE"/>
    <property type="match status" value="1"/>
</dbReference>
<protein>
    <submittedName>
        <fullName evidence="14">S8 family serine peptidase</fullName>
    </submittedName>
</protein>
<feature type="chain" id="PRO_5045798984" evidence="9">
    <location>
        <begin position="29"/>
        <end position="982"/>
    </location>
</feature>
<dbReference type="Pfam" id="PF05922">
    <property type="entry name" value="Inhibitor_I9"/>
    <property type="match status" value="1"/>
</dbReference>
<dbReference type="InterPro" id="IPR037045">
    <property type="entry name" value="S8pro/Inhibitor_I9_sf"/>
</dbReference>
<comment type="caution">
    <text evidence="14">The sequence shown here is derived from an EMBL/GenBank/DDBJ whole genome shotgun (WGS) entry which is preliminary data.</text>
</comment>
<dbReference type="InterPro" id="IPR010259">
    <property type="entry name" value="S8pro/Inhibitor_I9"/>
</dbReference>
<evidence type="ECO:0000256" key="1">
    <source>
        <dbReference type="ARBA" id="ARBA00011073"/>
    </source>
</evidence>
<keyword evidence="3 9" id="KW-0732">Signal</keyword>
<evidence type="ECO:0000256" key="4">
    <source>
        <dbReference type="ARBA" id="ARBA00022801"/>
    </source>
</evidence>
<feature type="domain" description="Peptidase S8/S53" evidence="10">
    <location>
        <begin position="179"/>
        <end position="635"/>
    </location>
</feature>
<dbReference type="InterPro" id="IPR015500">
    <property type="entry name" value="Peptidase_S8_subtilisin-rel"/>
</dbReference>